<feature type="signal peptide" evidence="1">
    <location>
        <begin position="1"/>
        <end position="21"/>
    </location>
</feature>
<dbReference type="GO" id="GO:0031012">
    <property type="term" value="C:extracellular matrix"/>
    <property type="evidence" value="ECO:0007669"/>
    <property type="project" value="TreeGrafter"/>
</dbReference>
<comment type="caution">
    <text evidence="2">The sequence shown here is derived from an EMBL/GenBank/DDBJ whole genome shotgun (WGS) entry which is preliminary data.</text>
</comment>
<dbReference type="AlphaFoldDB" id="A0A2A4K2E4"/>
<reference evidence="2" key="1">
    <citation type="submission" date="2017-09" db="EMBL/GenBank/DDBJ databases">
        <title>Contemporary evolution of a Lepidopteran species, Heliothis virescens, in response to modern agricultural practices.</title>
        <authorList>
            <person name="Fritz M.L."/>
            <person name="Deyonke A.M."/>
            <person name="Papanicolaou A."/>
            <person name="Micinski S."/>
            <person name="Westbrook J."/>
            <person name="Gould F."/>
        </authorList>
    </citation>
    <scope>NUCLEOTIDE SEQUENCE [LARGE SCALE GENOMIC DNA]</scope>
    <source>
        <strain evidence="2">HvINT-</strain>
        <tissue evidence="2">Whole body</tissue>
    </source>
</reference>
<protein>
    <recommendedName>
        <fullName evidence="3">Heparanase</fullName>
    </recommendedName>
</protein>
<evidence type="ECO:0000313" key="2">
    <source>
        <dbReference type="EMBL" id="PCG77850.1"/>
    </source>
</evidence>
<accession>A0A2A4K2E4</accession>
<proteinExistence type="predicted"/>
<gene>
    <name evidence="2" type="ORF">B5V51_6161</name>
</gene>
<dbReference type="STRING" id="7102.A0A2A4K2E4"/>
<keyword evidence="1" id="KW-0732">Signal</keyword>
<dbReference type="EMBL" id="NWSH01000274">
    <property type="protein sequence ID" value="PCG77850.1"/>
    <property type="molecule type" value="Genomic_DNA"/>
</dbReference>
<evidence type="ECO:0008006" key="3">
    <source>
        <dbReference type="Google" id="ProtNLM"/>
    </source>
</evidence>
<evidence type="ECO:0000256" key="1">
    <source>
        <dbReference type="SAM" id="SignalP"/>
    </source>
</evidence>
<dbReference type="GO" id="GO:0005615">
    <property type="term" value="C:extracellular space"/>
    <property type="evidence" value="ECO:0007669"/>
    <property type="project" value="TreeGrafter"/>
</dbReference>
<dbReference type="PANTHER" id="PTHR46145:SF4">
    <property type="entry name" value="HEPARANASE"/>
    <property type="match status" value="1"/>
</dbReference>
<sequence length="820" mass="94081">MGATVHLLFFILIRFLSQCSANTYSVKISTEQHVNLVDSRFLSFTIDPKYLFSSSEKYSSKECSCMAASLTPAYLRIAGPSTAHLTFLNTTISINDVEYSEDDENFDIIALESDSPKKVPLDFRKRVKRNLAVSHRQWNLFVQWAKSTGFDLVFALNNEQRTASGLWDPNTALNIFTVAEKVNIGEMFWELGYECTNQSIEEYLNDLETLRVIIGTFPQGRTAEWKVVAGDVTKCLQADSKSDFKDYVTLSSFMLDALLLNGNSSAQELDRMTEYDRLKLLRHLARSPTPLWLTETNQKKYNELERAADWLASLGYSAKNGFAVHYRELQEEEMYEPTLSFYMALLFKNLVGERVLDVQMEPEQAVLFAHCTSLRHKPIPGAVTLFAVNMDDEPARFSLKLARREEGGDIMQFILGKDHNGNIAVNGRPMFYEGYLKPVVKRVQPYRTLVINLPAQSFGFWVLASTSVEACHNTDSGNKTLVEAQTVSYESHKAKRSVSDDFDDYANVADLSYDFQDNDCHVTDNLALTSRIADLNRDLFKIQNGFKRNLIKNRSKRYDHEERFGKVKLIKQGIKQRADRVFNRDLDPRQLIDDLLEKARQRVSDLKSLRPNRILNLNRVSKRHSKNSKLRSFKPLREDNQIFRRAHKRPTHTKKISEEDDDFLKSVNRKSKPNKDILSKRILETRNKDKTNQEVNKLPGEDSNIPEAVVRRRRSVDKDVQEVSAENDIDLDSENRAKLWKILKKLHKEFENLSEEKVGSGNDSTEGIVLKTELSDDTATIKVKDSNHGIIKSTMKSMLHVLEDLNKNLNKVWDAINLLN</sequence>
<feature type="chain" id="PRO_5013263503" description="Heparanase" evidence="1">
    <location>
        <begin position="22"/>
        <end position="820"/>
    </location>
</feature>
<name>A0A2A4K2E4_HELVI</name>
<organism evidence="2">
    <name type="scientific">Heliothis virescens</name>
    <name type="common">Tobacco budworm moth</name>
    <dbReference type="NCBI Taxonomy" id="7102"/>
    <lineage>
        <taxon>Eukaryota</taxon>
        <taxon>Metazoa</taxon>
        <taxon>Ecdysozoa</taxon>
        <taxon>Arthropoda</taxon>
        <taxon>Hexapoda</taxon>
        <taxon>Insecta</taxon>
        <taxon>Pterygota</taxon>
        <taxon>Neoptera</taxon>
        <taxon>Endopterygota</taxon>
        <taxon>Lepidoptera</taxon>
        <taxon>Glossata</taxon>
        <taxon>Ditrysia</taxon>
        <taxon>Noctuoidea</taxon>
        <taxon>Noctuidae</taxon>
        <taxon>Heliothinae</taxon>
        <taxon>Heliothis</taxon>
    </lineage>
</organism>
<dbReference type="Gene3D" id="3.20.20.80">
    <property type="entry name" value="Glycosidases"/>
    <property type="match status" value="1"/>
</dbReference>
<dbReference type="PANTHER" id="PTHR46145">
    <property type="entry name" value="HEPARANASE"/>
    <property type="match status" value="1"/>
</dbReference>